<keyword evidence="2 4" id="KW-0324">Glycolysis</keyword>
<proteinExistence type="inferred from homology"/>
<name>A0ABS0GYH2_9ACTN</name>
<reference evidence="5 6" key="1">
    <citation type="submission" date="2020-11" db="EMBL/GenBank/DDBJ databases">
        <title>A novel isolate from a Black sea contaminated sediment with potential to produce alkanes: Plantactinospora alkalitolerans sp. nov.</title>
        <authorList>
            <person name="Carro L."/>
            <person name="Veyisoglu A."/>
            <person name="Guven K."/>
            <person name="Schumann P."/>
            <person name="Klenk H.-P."/>
            <person name="Sahin N."/>
        </authorList>
    </citation>
    <scope>NUCLEOTIDE SEQUENCE [LARGE SCALE GENOMIC DNA]</scope>
    <source>
        <strain evidence="5 6">S1510</strain>
    </source>
</reference>
<dbReference type="InterPro" id="IPR001672">
    <property type="entry name" value="G6P_Isomerase"/>
</dbReference>
<dbReference type="Gene3D" id="3.40.50.10490">
    <property type="entry name" value="Glucose-6-phosphate isomerase like protein, domain 1"/>
    <property type="match status" value="3"/>
</dbReference>
<evidence type="ECO:0000256" key="3">
    <source>
        <dbReference type="ARBA" id="ARBA00023235"/>
    </source>
</evidence>
<dbReference type="PROSITE" id="PS51463">
    <property type="entry name" value="P_GLUCOSE_ISOMERASE_3"/>
    <property type="match status" value="1"/>
</dbReference>
<comment type="caution">
    <text evidence="5">The sequence shown here is derived from an EMBL/GenBank/DDBJ whole genome shotgun (WGS) entry which is preliminary data.</text>
</comment>
<dbReference type="Pfam" id="PF00342">
    <property type="entry name" value="PGI"/>
    <property type="match status" value="1"/>
</dbReference>
<comment type="catalytic activity">
    <reaction evidence="4">
        <text>alpha-D-glucose 6-phosphate = beta-D-fructose 6-phosphate</text>
        <dbReference type="Rhea" id="RHEA:11816"/>
        <dbReference type="ChEBI" id="CHEBI:57634"/>
        <dbReference type="ChEBI" id="CHEBI:58225"/>
        <dbReference type="EC" id="5.3.1.9"/>
    </reaction>
</comment>
<protein>
    <recommendedName>
        <fullName evidence="4">Glucose-6-phosphate isomerase</fullName>
        <ecNumber evidence="4">5.3.1.9</ecNumber>
    </recommendedName>
</protein>
<gene>
    <name evidence="5" type="ORF">I0C86_18775</name>
</gene>
<keyword evidence="1 4" id="KW-0312">Gluconeogenesis</keyword>
<evidence type="ECO:0000313" key="6">
    <source>
        <dbReference type="Proteomes" id="UP000638560"/>
    </source>
</evidence>
<keyword evidence="3 4" id="KW-0413">Isomerase</keyword>
<comment type="similarity">
    <text evidence="4">Belongs to the GPI family.</text>
</comment>
<evidence type="ECO:0000256" key="2">
    <source>
        <dbReference type="ARBA" id="ARBA00023152"/>
    </source>
</evidence>
<dbReference type="PANTHER" id="PTHR11469:SF1">
    <property type="entry name" value="GLUCOSE-6-PHOSPHATE ISOMERASE"/>
    <property type="match status" value="1"/>
</dbReference>
<accession>A0ABS0GYH2</accession>
<organism evidence="5 6">
    <name type="scientific">Plantactinospora alkalitolerans</name>
    <dbReference type="NCBI Taxonomy" id="2789879"/>
    <lineage>
        <taxon>Bacteria</taxon>
        <taxon>Bacillati</taxon>
        <taxon>Actinomycetota</taxon>
        <taxon>Actinomycetes</taxon>
        <taxon>Micromonosporales</taxon>
        <taxon>Micromonosporaceae</taxon>
        <taxon>Plantactinospora</taxon>
    </lineage>
</organism>
<dbReference type="SUPFAM" id="SSF53697">
    <property type="entry name" value="SIS domain"/>
    <property type="match status" value="1"/>
</dbReference>
<dbReference type="GO" id="GO:0016853">
    <property type="term" value="F:isomerase activity"/>
    <property type="evidence" value="ECO:0007669"/>
    <property type="project" value="UniProtKB-KW"/>
</dbReference>
<dbReference type="EMBL" id="JADPUN010000176">
    <property type="protein sequence ID" value="MBF9130988.1"/>
    <property type="molecule type" value="Genomic_DNA"/>
</dbReference>
<dbReference type="PANTHER" id="PTHR11469">
    <property type="entry name" value="GLUCOSE-6-PHOSPHATE ISOMERASE"/>
    <property type="match status" value="1"/>
</dbReference>
<evidence type="ECO:0000313" key="5">
    <source>
        <dbReference type="EMBL" id="MBF9130988.1"/>
    </source>
</evidence>
<sequence length="552" mass="56690">MDGGCEGAAGLAVYGAEAVDAEAPASARAALLADDVPARLTRKDPTLWGPDAQAEAAVRLGWVDTFRRSRELLPQLAELKAELADLDHVVLAGMGGSSLAPEVITRTLGKSLTVLDTTDPGQVRAALNDRLDRTVVVVASKSGSTVETDSHRRAYWQAFLDSGLTEAEAGRRFVVVTDPGSPLAETAAEMGAFVVLADPEVGGRYSALTAFGLVPSALAGVEVAELLDQAEELFGALGGDRDNPGLGLGAALGAAATNGRDKVALISDGTGIDGLGDWAEQLIAESTGKNGVGILPVVIEDPSSPGATGPDVLTVTYGGGLPAGAVPGGGIQAHVAVNGPLGAQFMAWEYATAVAGVVLGIDPFNQPNVTESKENTNRLLGTGLPVETPTFVDAGVEGYWFPGGSRQEAPLPGDLAGALRLLIDGLADDGYLAVMAYLDRFGDAKAGQVRPGLATASGRPVTFGWGPRFLHSTGQYHKGGPQLGSFLQITGDVTDDLPVPGKPYSFAQLQAAQAAGDRQALAERGRPVLRLHLGDRAAGVPHVLDAVRGLRS</sequence>
<dbReference type="Proteomes" id="UP000638560">
    <property type="component" value="Unassembled WGS sequence"/>
</dbReference>
<evidence type="ECO:0000256" key="1">
    <source>
        <dbReference type="ARBA" id="ARBA00022432"/>
    </source>
</evidence>
<dbReference type="EC" id="5.3.1.9" evidence="4"/>
<evidence type="ECO:0000256" key="4">
    <source>
        <dbReference type="RuleBase" id="RU000612"/>
    </source>
</evidence>
<dbReference type="InterPro" id="IPR046348">
    <property type="entry name" value="SIS_dom_sf"/>
</dbReference>
<keyword evidence="6" id="KW-1185">Reference proteome</keyword>
<dbReference type="PRINTS" id="PR00662">
    <property type="entry name" value="G6PISOMERASE"/>
</dbReference>
<comment type="pathway">
    <text evidence="4">Carbohydrate degradation; glycolysis; D-glyceraldehyde 3-phosphate and glycerone phosphate from D-glucose: step 2/4.</text>
</comment>